<dbReference type="EMBL" id="JANBPW010006255">
    <property type="protein sequence ID" value="KAJ1930952.1"/>
    <property type="molecule type" value="Genomic_DNA"/>
</dbReference>
<feature type="non-terminal residue" evidence="1">
    <location>
        <position position="313"/>
    </location>
</feature>
<organism evidence="1 2">
    <name type="scientific">Linderina macrospora</name>
    <dbReference type="NCBI Taxonomy" id="4868"/>
    <lineage>
        <taxon>Eukaryota</taxon>
        <taxon>Fungi</taxon>
        <taxon>Fungi incertae sedis</taxon>
        <taxon>Zoopagomycota</taxon>
        <taxon>Kickxellomycotina</taxon>
        <taxon>Kickxellomycetes</taxon>
        <taxon>Kickxellales</taxon>
        <taxon>Kickxellaceae</taxon>
        <taxon>Linderina</taxon>
    </lineage>
</organism>
<name>A0ACC1IYN3_9FUNG</name>
<dbReference type="Proteomes" id="UP001150603">
    <property type="component" value="Unassembled WGS sequence"/>
</dbReference>
<proteinExistence type="predicted"/>
<evidence type="ECO:0000313" key="1">
    <source>
        <dbReference type="EMBL" id="KAJ1930952.1"/>
    </source>
</evidence>
<reference evidence="1" key="1">
    <citation type="submission" date="2022-07" db="EMBL/GenBank/DDBJ databases">
        <title>Phylogenomic reconstructions and comparative analyses of Kickxellomycotina fungi.</title>
        <authorList>
            <person name="Reynolds N.K."/>
            <person name="Stajich J.E."/>
            <person name="Barry K."/>
            <person name="Grigoriev I.V."/>
            <person name="Crous P."/>
            <person name="Smith M.E."/>
        </authorList>
    </citation>
    <scope>NUCLEOTIDE SEQUENCE</scope>
    <source>
        <strain evidence="1">NRRL 5244</strain>
    </source>
</reference>
<sequence length="313" mass="35333">MVVLGGDNWNTTKNDADMPPFDTAHIYNVDEHSWSKQPCRGQVPSPRSAHTAALYNDSIYIYGGANNSNWSSIHSDMYALNTKTWVWRKVPASNMPKPRYAHQMKALGHYLIISHGFLEDSTGDPDIYFFDIETEKFVDHYSPRGISRAELDVEWAKPVKSVTHIVMAFMLLLQCLAGILPLYMAAKSIWKMATARARNGPQPDTRVRRMSSRLARYSETLRNSVIFPYKRTSMDPDGDEITVSSRSAYAHSGRRRASSIPLEAILDKTKRHSVSEGTSTIVGSDQANQERQKIAVAMGNRRHSRVMDNIPKT</sequence>
<comment type="caution">
    <text evidence="1">The sequence shown here is derived from an EMBL/GenBank/DDBJ whole genome shotgun (WGS) entry which is preliminary data.</text>
</comment>
<gene>
    <name evidence="1" type="ORF">FBU59_006875</name>
</gene>
<evidence type="ECO:0000313" key="2">
    <source>
        <dbReference type="Proteomes" id="UP001150603"/>
    </source>
</evidence>
<keyword evidence="2" id="KW-1185">Reference proteome</keyword>
<protein>
    <submittedName>
        <fullName evidence="1">Uncharacterized protein</fullName>
    </submittedName>
</protein>
<accession>A0ACC1IYN3</accession>